<accession>A0ABV9VQ43</accession>
<dbReference type="EMBL" id="JBHSIU010000011">
    <property type="protein sequence ID" value="MFC4998496.1"/>
    <property type="molecule type" value="Genomic_DNA"/>
</dbReference>
<keyword evidence="2" id="KW-0472">Membrane</keyword>
<protein>
    <submittedName>
        <fullName evidence="3">Uncharacterized protein</fullName>
    </submittedName>
</protein>
<evidence type="ECO:0000256" key="1">
    <source>
        <dbReference type="SAM" id="MobiDB-lite"/>
    </source>
</evidence>
<evidence type="ECO:0000313" key="3">
    <source>
        <dbReference type="EMBL" id="MFC4998496.1"/>
    </source>
</evidence>
<dbReference type="RefSeq" id="WP_380114743.1">
    <property type="nucleotide sequence ID" value="NZ_JBHSIU010000011.1"/>
</dbReference>
<sequence>MGTPSDAMNSGQRRPFSDEPESPSHQLMIWLRVIVTIGIAALLVVACVTRNSRLLGEDGPITGSVVLTAAYGFYDNDQHCRGIGDFSDVTEGAHLTFVNDTGQVLDVYRLGPGTPSQLGRGPCTFDFKIGRVALGAKFFTVAGHDPIQVQPHDMHSYLVLFLASCPTAQPCAPR</sequence>
<keyword evidence="2" id="KW-1133">Transmembrane helix</keyword>
<evidence type="ECO:0000313" key="4">
    <source>
        <dbReference type="Proteomes" id="UP001595912"/>
    </source>
</evidence>
<reference evidence="4" key="1">
    <citation type="journal article" date="2019" name="Int. J. Syst. Evol. Microbiol.">
        <title>The Global Catalogue of Microorganisms (GCM) 10K type strain sequencing project: providing services to taxonomists for standard genome sequencing and annotation.</title>
        <authorList>
            <consortium name="The Broad Institute Genomics Platform"/>
            <consortium name="The Broad Institute Genome Sequencing Center for Infectious Disease"/>
            <person name="Wu L."/>
            <person name="Ma J."/>
        </authorList>
    </citation>
    <scope>NUCLEOTIDE SEQUENCE [LARGE SCALE GENOMIC DNA]</scope>
    <source>
        <strain evidence="4">CGMCC 4.7152</strain>
    </source>
</reference>
<feature type="compositionally biased region" description="Polar residues" evidence="1">
    <location>
        <begin position="1"/>
        <end position="12"/>
    </location>
</feature>
<proteinExistence type="predicted"/>
<evidence type="ECO:0000256" key="2">
    <source>
        <dbReference type="SAM" id="Phobius"/>
    </source>
</evidence>
<feature type="transmembrane region" description="Helical" evidence="2">
    <location>
        <begin position="29"/>
        <end position="48"/>
    </location>
</feature>
<dbReference type="Proteomes" id="UP001595912">
    <property type="component" value="Unassembled WGS sequence"/>
</dbReference>
<comment type="caution">
    <text evidence="3">The sequence shown here is derived from an EMBL/GenBank/DDBJ whole genome shotgun (WGS) entry which is preliminary data.</text>
</comment>
<keyword evidence="2" id="KW-0812">Transmembrane</keyword>
<feature type="region of interest" description="Disordered" evidence="1">
    <location>
        <begin position="1"/>
        <end position="22"/>
    </location>
</feature>
<keyword evidence="4" id="KW-1185">Reference proteome</keyword>
<gene>
    <name evidence="3" type="ORF">ACFPIJ_11690</name>
</gene>
<name>A0ABV9VQ43_9ACTN</name>
<organism evidence="3 4">
    <name type="scientific">Dactylosporangium cerinum</name>
    <dbReference type="NCBI Taxonomy" id="1434730"/>
    <lineage>
        <taxon>Bacteria</taxon>
        <taxon>Bacillati</taxon>
        <taxon>Actinomycetota</taxon>
        <taxon>Actinomycetes</taxon>
        <taxon>Micromonosporales</taxon>
        <taxon>Micromonosporaceae</taxon>
        <taxon>Dactylosporangium</taxon>
    </lineage>
</organism>